<feature type="region of interest" description="Disordered" evidence="1">
    <location>
        <begin position="356"/>
        <end position="393"/>
    </location>
</feature>
<evidence type="ECO:0000256" key="1">
    <source>
        <dbReference type="SAM" id="MobiDB-lite"/>
    </source>
</evidence>
<organism evidence="3">
    <name type="scientific">viral metagenome</name>
    <dbReference type="NCBI Taxonomy" id="1070528"/>
    <lineage>
        <taxon>unclassified sequences</taxon>
        <taxon>metagenomes</taxon>
        <taxon>organismal metagenomes</taxon>
    </lineage>
</organism>
<evidence type="ECO:0000259" key="2">
    <source>
        <dbReference type="PROSITE" id="PS50157"/>
    </source>
</evidence>
<protein>
    <recommendedName>
        <fullName evidence="2">C2H2-type domain-containing protein</fullName>
    </recommendedName>
</protein>
<reference evidence="3" key="1">
    <citation type="submission" date="2020-03" db="EMBL/GenBank/DDBJ databases">
        <title>The deep terrestrial virosphere.</title>
        <authorList>
            <person name="Holmfeldt K."/>
            <person name="Nilsson E."/>
            <person name="Simone D."/>
            <person name="Lopez-Fernandez M."/>
            <person name="Wu X."/>
            <person name="de Brujin I."/>
            <person name="Lundin D."/>
            <person name="Andersson A."/>
            <person name="Bertilsson S."/>
            <person name="Dopson M."/>
        </authorList>
    </citation>
    <scope>NUCLEOTIDE SEQUENCE</scope>
    <source>
        <strain evidence="3">MM415B00814</strain>
    </source>
</reference>
<accession>A0A6M3IYV4</accession>
<dbReference type="PROSITE" id="PS00028">
    <property type="entry name" value="ZINC_FINGER_C2H2_1"/>
    <property type="match status" value="1"/>
</dbReference>
<evidence type="ECO:0000313" key="3">
    <source>
        <dbReference type="EMBL" id="QJA62187.1"/>
    </source>
</evidence>
<dbReference type="PROSITE" id="PS50157">
    <property type="entry name" value="ZINC_FINGER_C2H2_2"/>
    <property type="match status" value="1"/>
</dbReference>
<sequence length="445" mass="50054">MEKQKNYEVATLKDVSMEIDKIIDDCADMDIQATASFSSALAIAQSVEILRQIFLTNPEIKNTIEAMQDTKLGFLTDRSPKVVAAAKAQGKNIVPYTYPEIVEVVIEGLLKGYRITNNEFNMIASSFYAAKNGKYRKIVEYPGITDFQYATTPPAMDGEHYAKVKAFASWKKDGVKVTLGFSDQERGQEDSQVFKIRVNRYMQEDAIIGKAQSKLFARVLERITGRVLPESTDVEDAIIDVEYKDGKTLTTNGKPQAKTAGPDPYAATKMPENMWTCDVCKSTFVVKNDLIEHHRAEHAKPAPPSNKDEKNTLFERLKMARTTFVEMVLDNPDEICQMMPDEVAYLKNKWAGKTDDPWPLLNATEEPESPEDQQSKEGEGDHMPDLSNGSGSDFHGWLDDVKEIIGPAKFAQGLREVGIDNITKITPIQQDKTRQWFNRAVDEME</sequence>
<name>A0A6M3IYV4_9ZZZZ</name>
<dbReference type="InterPro" id="IPR013087">
    <property type="entry name" value="Znf_C2H2_type"/>
</dbReference>
<dbReference type="EMBL" id="MT141464">
    <property type="protein sequence ID" value="QJA62187.1"/>
    <property type="molecule type" value="Genomic_DNA"/>
</dbReference>
<feature type="domain" description="C2H2-type" evidence="2">
    <location>
        <begin position="275"/>
        <end position="303"/>
    </location>
</feature>
<dbReference type="AlphaFoldDB" id="A0A6M3IYV4"/>
<gene>
    <name evidence="3" type="ORF">MM415B00814_0006</name>
</gene>
<proteinExistence type="predicted"/>
<feature type="compositionally biased region" description="Basic and acidic residues" evidence="1">
    <location>
        <begin position="373"/>
        <end position="384"/>
    </location>
</feature>